<keyword evidence="2" id="KW-1185">Reference proteome</keyword>
<accession>A0ACC3TZG7</accession>
<comment type="caution">
    <text evidence="1">The sequence shown here is derived from an EMBL/GenBank/DDBJ whole genome shotgun (WGS) entry which is preliminary data.</text>
</comment>
<organism evidence="1 2">
    <name type="scientific">Lipomyces orientalis</name>
    <dbReference type="NCBI Taxonomy" id="1233043"/>
    <lineage>
        <taxon>Eukaryota</taxon>
        <taxon>Fungi</taxon>
        <taxon>Dikarya</taxon>
        <taxon>Ascomycota</taxon>
        <taxon>Saccharomycotina</taxon>
        <taxon>Lipomycetes</taxon>
        <taxon>Lipomycetales</taxon>
        <taxon>Lipomycetaceae</taxon>
        <taxon>Lipomyces</taxon>
    </lineage>
</organism>
<protein>
    <submittedName>
        <fullName evidence="1">Uncharacterized protein</fullName>
    </submittedName>
</protein>
<feature type="non-terminal residue" evidence="1">
    <location>
        <position position="234"/>
    </location>
</feature>
<proteinExistence type="predicted"/>
<reference evidence="2" key="1">
    <citation type="journal article" date="2024" name="Front. Bioeng. Biotechnol.">
        <title>Genome-scale model development and genomic sequencing of the oleaginous clade Lipomyces.</title>
        <authorList>
            <person name="Czajka J.J."/>
            <person name="Han Y."/>
            <person name="Kim J."/>
            <person name="Mondo S.J."/>
            <person name="Hofstad B.A."/>
            <person name="Robles A."/>
            <person name="Haridas S."/>
            <person name="Riley R."/>
            <person name="LaButti K."/>
            <person name="Pangilinan J."/>
            <person name="Andreopoulos W."/>
            <person name="Lipzen A."/>
            <person name="Yan J."/>
            <person name="Wang M."/>
            <person name="Ng V."/>
            <person name="Grigoriev I.V."/>
            <person name="Spatafora J.W."/>
            <person name="Magnuson J.K."/>
            <person name="Baker S.E."/>
            <person name="Pomraning K.R."/>
        </authorList>
    </citation>
    <scope>NUCLEOTIDE SEQUENCE [LARGE SCALE GENOMIC DNA]</scope>
    <source>
        <strain evidence="2">CBS 10300</strain>
    </source>
</reference>
<dbReference type="EMBL" id="MU970034">
    <property type="protein sequence ID" value="KAK9326431.1"/>
    <property type="molecule type" value="Genomic_DNA"/>
</dbReference>
<evidence type="ECO:0000313" key="2">
    <source>
        <dbReference type="Proteomes" id="UP001489719"/>
    </source>
</evidence>
<name>A0ACC3TZG7_9ASCO</name>
<dbReference type="Proteomes" id="UP001489719">
    <property type="component" value="Unassembled WGS sequence"/>
</dbReference>
<evidence type="ECO:0000313" key="1">
    <source>
        <dbReference type="EMBL" id="KAK9326431.1"/>
    </source>
</evidence>
<sequence length="234" mass="26850">MSDRLFSSPQTSRELDRLSPRSRREIDYYSLDDGSDEEAEPQDRLPKRPRLTAQSIIDISIDNVASRDVFPEESASRLLEDESVADNTSSTSTKSRQRPATEWIWPYFSATVLPDKQWLNKRSKKMEDDKEICCRQPGCTWKTFNSKRGTSTSNMKLHLQQHGITSDITVSTTGQRTISAIWQHHDKLSHQARLERNLLRWMVTELQPFTTIESPTFRSIFADLPGVTLPFSSG</sequence>
<gene>
    <name evidence="1" type="ORF">V1517DRAFT_252076</name>
</gene>